<name>A0A8S1DT65_9INSE</name>
<dbReference type="FunFam" id="2.30.42.10:FF:000087">
    <property type="entry name" value="Whirlin a"/>
    <property type="match status" value="1"/>
</dbReference>
<evidence type="ECO:0000256" key="1">
    <source>
        <dbReference type="ARBA" id="ARBA00004316"/>
    </source>
</evidence>
<feature type="region of interest" description="Disordered" evidence="4">
    <location>
        <begin position="664"/>
        <end position="731"/>
    </location>
</feature>
<evidence type="ECO:0000256" key="2">
    <source>
        <dbReference type="ARBA" id="ARBA00022737"/>
    </source>
</evidence>
<dbReference type="CDD" id="cd06741">
    <property type="entry name" value="PDZ2_FL-whirlin"/>
    <property type="match status" value="1"/>
</dbReference>
<evidence type="ECO:0000259" key="5">
    <source>
        <dbReference type="PROSITE" id="PS50106"/>
    </source>
</evidence>
<organism evidence="6 7">
    <name type="scientific">Cloeon dipterum</name>
    <dbReference type="NCBI Taxonomy" id="197152"/>
    <lineage>
        <taxon>Eukaryota</taxon>
        <taxon>Metazoa</taxon>
        <taxon>Ecdysozoa</taxon>
        <taxon>Arthropoda</taxon>
        <taxon>Hexapoda</taxon>
        <taxon>Insecta</taxon>
        <taxon>Pterygota</taxon>
        <taxon>Palaeoptera</taxon>
        <taxon>Ephemeroptera</taxon>
        <taxon>Pisciforma</taxon>
        <taxon>Baetidae</taxon>
        <taxon>Cloeon</taxon>
    </lineage>
</organism>
<feature type="compositionally biased region" description="Low complexity" evidence="4">
    <location>
        <begin position="693"/>
        <end position="709"/>
    </location>
</feature>
<dbReference type="GO" id="GO:0005929">
    <property type="term" value="C:cilium"/>
    <property type="evidence" value="ECO:0007669"/>
    <property type="project" value="TreeGrafter"/>
</dbReference>
<dbReference type="PROSITE" id="PS50106">
    <property type="entry name" value="PDZ"/>
    <property type="match status" value="3"/>
</dbReference>
<dbReference type="AlphaFoldDB" id="A0A8S1DT65"/>
<feature type="domain" description="PDZ" evidence="5">
    <location>
        <begin position="446"/>
        <end position="514"/>
    </location>
</feature>
<feature type="region of interest" description="Disordered" evidence="4">
    <location>
        <begin position="265"/>
        <end position="286"/>
    </location>
</feature>
<feature type="region of interest" description="Disordered" evidence="4">
    <location>
        <begin position="399"/>
        <end position="432"/>
    </location>
</feature>
<feature type="domain" description="PDZ" evidence="5">
    <location>
        <begin position="294"/>
        <end position="364"/>
    </location>
</feature>
<comment type="caution">
    <text evidence="6">The sequence shown here is derived from an EMBL/GenBank/DDBJ whole genome shotgun (WGS) entry which is preliminary data.</text>
</comment>
<dbReference type="CDD" id="cd07357">
    <property type="entry name" value="HN_L-whirlin_R2_like"/>
    <property type="match status" value="1"/>
</dbReference>
<dbReference type="InterPro" id="IPR033028">
    <property type="entry name" value="Whirlin_HN-like_dom2"/>
</dbReference>
<feature type="compositionally biased region" description="Low complexity" evidence="4">
    <location>
        <begin position="785"/>
        <end position="798"/>
    </location>
</feature>
<feature type="compositionally biased region" description="Polar residues" evidence="4">
    <location>
        <begin position="222"/>
        <end position="237"/>
    </location>
</feature>
<dbReference type="CDD" id="cd06742">
    <property type="entry name" value="PDZ3_FL-whirlin-like"/>
    <property type="match status" value="1"/>
</dbReference>
<dbReference type="PANTHER" id="PTHR23116:SF29">
    <property type="entry name" value="PDZ DOMAIN-CONTAINING PROTEIN 7"/>
    <property type="match status" value="1"/>
</dbReference>
<feature type="compositionally biased region" description="Basic and acidic residues" evidence="4">
    <location>
        <begin position="710"/>
        <end position="723"/>
    </location>
</feature>
<dbReference type="Proteomes" id="UP000494165">
    <property type="component" value="Unassembled WGS sequence"/>
</dbReference>
<reference evidence="6 7" key="1">
    <citation type="submission" date="2020-04" db="EMBL/GenBank/DDBJ databases">
        <authorList>
            <person name="Alioto T."/>
            <person name="Alioto T."/>
            <person name="Gomez Garrido J."/>
        </authorList>
    </citation>
    <scope>NUCLEOTIDE SEQUENCE [LARGE SCALE GENOMIC DNA]</scope>
</reference>
<feature type="compositionally biased region" description="Basic residues" evidence="4">
    <location>
        <begin position="681"/>
        <end position="692"/>
    </location>
</feature>
<comment type="subcellular location">
    <subcellularLocation>
        <location evidence="1">Cell projection</location>
    </subcellularLocation>
</comment>
<dbReference type="GO" id="GO:0005886">
    <property type="term" value="C:plasma membrane"/>
    <property type="evidence" value="ECO:0007669"/>
    <property type="project" value="TreeGrafter"/>
</dbReference>
<sequence>MASASTALDAFDAAFAAAQLAEEEYLVSRELEEISSRSRPQPHDLHRSPLPPAHPHLHHPHQQHFPASTTLYARAGGFACESCSGRGVGLHSTTAPLAASGARGSGGLISAAAAAAPSWCVYCGCSQVVAPTAAANGQCASCSPHRRAVQTLQRGPASEPHRRGAYFEAEDAAAYPDAASARHRSGQYYSPPGTSYTIVEARPSARDLPLREIGFRPINARAASQSPPVRQSASASRGATKLGSSGAAAISPEQVIRMLNSSNHGVGAGGPGGVKARDQPPPPVNMMNNMPVRTVTMSRPAESAHGFGICVKGGRESGVGVYISRVEENSVAEHVGLRPGDSILEVNGMPFGGVSHDEALKMLKTCRKVTMTVRSASGGAGYAPPSASASAGAGQLYTWTDRHGRPVSPPPEYASALSGPPPLPPPGPGARTWNFHSARSKERTRKVELSIEPGQSLGLMIRGGVEYGLGVFVTGVDPGSVAERCGLMVGDQILEVNGQSFMAVTHDEAVSQLKYHKRMSLIVRDVGKVPSSGAPHTSSSGLLGHAWETHLPHTSRSPAGWQRNLEPSGAALQMVQEKARVILPHPEYASLDYYQREYAARQMDVEAFVAVLLEMLNTPEKYTLLIELREVVRPEDRARFDELVYRREAEGQRCRELRDLLGHRGGQDHLRVGGQKPAPLHPHHHPHYHHHLQQQQQHQQQQPQPQQHQQHLEAEQPEMKTPSEDSGVDLATQWGPSEATWYRTPAVDPYGWPLRPQQLRTSDLSAVDDQQQELRANGSRRHSSPGVDQDGDPGADPGANRSQYDANSGYLDGLRSSIGGLTQRVKSWYWGRPIDLAQKLSRSFDISGDNDQQSLLMDADGSGVPRRRQSMQRLAARGVPTCGDLQEVNEDAMGAMVVPDMQGNLRITVKKCKPMLGIAIEGGANTKHPLPRIINIHENGAAYEAGGLEVGQLILEVDGHKVEGMHHQEVARLIAESFAARSRPEIEFLVVEAKKSNLEAKPTALIFLEA</sequence>
<dbReference type="OrthoDB" id="10029564at2759"/>
<dbReference type="InterPro" id="IPR041489">
    <property type="entry name" value="PDZ_6"/>
</dbReference>
<keyword evidence="2" id="KW-0677">Repeat</keyword>
<dbReference type="SUPFAM" id="SSF50156">
    <property type="entry name" value="PDZ domain-like"/>
    <property type="match status" value="3"/>
</dbReference>
<dbReference type="FunFam" id="2.30.42.10:FF:000173">
    <property type="entry name" value="whirlin isoform X4"/>
    <property type="match status" value="1"/>
</dbReference>
<dbReference type="Pfam" id="PF00595">
    <property type="entry name" value="PDZ"/>
    <property type="match status" value="2"/>
</dbReference>
<dbReference type="SMART" id="SM00228">
    <property type="entry name" value="PDZ"/>
    <property type="match status" value="3"/>
</dbReference>
<feature type="compositionally biased region" description="Basic and acidic residues" evidence="4">
    <location>
        <begin position="32"/>
        <end position="47"/>
    </location>
</feature>
<evidence type="ECO:0000256" key="4">
    <source>
        <dbReference type="SAM" id="MobiDB-lite"/>
    </source>
</evidence>
<gene>
    <name evidence="6" type="ORF">CLODIP_2_CD02805</name>
</gene>
<dbReference type="Gene3D" id="1.20.1160.20">
    <property type="match status" value="1"/>
</dbReference>
<dbReference type="GO" id="GO:0002142">
    <property type="term" value="C:stereocilia ankle link complex"/>
    <property type="evidence" value="ECO:0007669"/>
    <property type="project" value="TreeGrafter"/>
</dbReference>
<dbReference type="Pfam" id="PF17820">
    <property type="entry name" value="PDZ_6"/>
    <property type="match status" value="1"/>
</dbReference>
<protein>
    <recommendedName>
        <fullName evidence="5">PDZ domain-containing protein</fullName>
    </recommendedName>
</protein>
<feature type="domain" description="PDZ" evidence="5">
    <location>
        <begin position="906"/>
        <end position="977"/>
    </location>
</feature>
<evidence type="ECO:0000313" key="6">
    <source>
        <dbReference type="EMBL" id="CAB3381349.1"/>
    </source>
</evidence>
<evidence type="ECO:0000256" key="3">
    <source>
        <dbReference type="ARBA" id="ARBA00023273"/>
    </source>
</evidence>
<proteinExistence type="predicted"/>
<feature type="region of interest" description="Disordered" evidence="4">
    <location>
        <begin position="221"/>
        <end position="246"/>
    </location>
</feature>
<feature type="region of interest" description="Disordered" evidence="4">
    <location>
        <begin position="761"/>
        <end position="807"/>
    </location>
</feature>
<dbReference type="GO" id="GO:0032426">
    <property type="term" value="C:stereocilium tip"/>
    <property type="evidence" value="ECO:0007669"/>
    <property type="project" value="TreeGrafter"/>
</dbReference>
<feature type="region of interest" description="Disordered" evidence="4">
    <location>
        <begin position="32"/>
        <end position="65"/>
    </location>
</feature>
<accession>A0A8S1DT65</accession>
<dbReference type="PANTHER" id="PTHR23116">
    <property type="entry name" value="PDZ DOMAIN CONTAINING WHIRLIN AND HARMONIN-RELATED"/>
    <property type="match status" value="1"/>
</dbReference>
<keyword evidence="7" id="KW-1185">Reference proteome</keyword>
<keyword evidence="3" id="KW-0966">Cell projection</keyword>
<dbReference type="InterPro" id="IPR051844">
    <property type="entry name" value="USH2_Complex_Protein"/>
</dbReference>
<feature type="compositionally biased region" description="Pro residues" evidence="4">
    <location>
        <begin position="419"/>
        <end position="428"/>
    </location>
</feature>
<dbReference type="EMBL" id="CADEPI010000232">
    <property type="protein sequence ID" value="CAB3381349.1"/>
    <property type="molecule type" value="Genomic_DNA"/>
</dbReference>
<evidence type="ECO:0000313" key="7">
    <source>
        <dbReference type="Proteomes" id="UP000494165"/>
    </source>
</evidence>
<dbReference type="InterPro" id="IPR036034">
    <property type="entry name" value="PDZ_sf"/>
</dbReference>
<dbReference type="Gene3D" id="2.30.42.10">
    <property type="match status" value="3"/>
</dbReference>
<dbReference type="InterPro" id="IPR001478">
    <property type="entry name" value="PDZ"/>
</dbReference>